<reference evidence="6" key="1">
    <citation type="journal article" date="2015" name="Int. J. Syst. Evol. Microbiol.">
        <title>Rhizobium oryzicola sp. nov., potential plant-growth-promoting endophytic bacteria isolated from rice roots.</title>
        <authorList>
            <person name="Zhang X.X."/>
            <person name="Gao J.S."/>
            <person name="Cao Y.H."/>
            <person name="Sheirdil R.A."/>
            <person name="Wang X.C."/>
            <person name="Zhang L."/>
        </authorList>
    </citation>
    <scope>NUCLEOTIDE SEQUENCE</scope>
    <source>
        <strain evidence="6">05753</strain>
    </source>
</reference>
<keyword evidence="2" id="KW-0238">DNA-binding</keyword>
<dbReference type="SMART" id="SM00346">
    <property type="entry name" value="HTH_ICLR"/>
    <property type="match status" value="1"/>
</dbReference>
<dbReference type="InterPro" id="IPR029016">
    <property type="entry name" value="GAF-like_dom_sf"/>
</dbReference>
<dbReference type="InterPro" id="IPR005471">
    <property type="entry name" value="Tscrpt_reg_IclR_N"/>
</dbReference>
<dbReference type="PROSITE" id="PS51078">
    <property type="entry name" value="ICLR_ED"/>
    <property type="match status" value="1"/>
</dbReference>
<dbReference type="InterPro" id="IPR036390">
    <property type="entry name" value="WH_DNA-bd_sf"/>
</dbReference>
<evidence type="ECO:0000259" key="5">
    <source>
        <dbReference type="PROSITE" id="PS51078"/>
    </source>
</evidence>
<dbReference type="InterPro" id="IPR014757">
    <property type="entry name" value="Tscrpt_reg_IclR_C"/>
</dbReference>
<name>A0ABT8SZS1_9HYPH</name>
<keyword evidence="3" id="KW-0804">Transcription</keyword>
<dbReference type="EMBL" id="JAUKWQ010000004">
    <property type="protein sequence ID" value="MDO1583147.1"/>
    <property type="molecule type" value="Genomic_DNA"/>
</dbReference>
<dbReference type="SUPFAM" id="SSF55781">
    <property type="entry name" value="GAF domain-like"/>
    <property type="match status" value="1"/>
</dbReference>
<dbReference type="Pfam" id="PF01614">
    <property type="entry name" value="IclR_C"/>
    <property type="match status" value="1"/>
</dbReference>
<dbReference type="InterPro" id="IPR036388">
    <property type="entry name" value="WH-like_DNA-bd_sf"/>
</dbReference>
<dbReference type="PANTHER" id="PTHR30136:SF34">
    <property type="entry name" value="TRANSCRIPTIONAL REGULATOR"/>
    <property type="match status" value="1"/>
</dbReference>
<dbReference type="Gene3D" id="1.10.10.10">
    <property type="entry name" value="Winged helix-like DNA-binding domain superfamily/Winged helix DNA-binding domain"/>
    <property type="match status" value="1"/>
</dbReference>
<dbReference type="InterPro" id="IPR050707">
    <property type="entry name" value="HTH_MetabolicPath_Reg"/>
</dbReference>
<dbReference type="Pfam" id="PF09339">
    <property type="entry name" value="HTH_IclR"/>
    <property type="match status" value="1"/>
</dbReference>
<organism evidence="6 7">
    <name type="scientific">Rhizobium oryzicola</name>
    <dbReference type="NCBI Taxonomy" id="1232668"/>
    <lineage>
        <taxon>Bacteria</taxon>
        <taxon>Pseudomonadati</taxon>
        <taxon>Pseudomonadota</taxon>
        <taxon>Alphaproteobacteria</taxon>
        <taxon>Hyphomicrobiales</taxon>
        <taxon>Rhizobiaceae</taxon>
        <taxon>Rhizobium/Agrobacterium group</taxon>
        <taxon>Rhizobium</taxon>
    </lineage>
</organism>
<evidence type="ECO:0000313" key="6">
    <source>
        <dbReference type="EMBL" id="MDO1583147.1"/>
    </source>
</evidence>
<keyword evidence="1" id="KW-0805">Transcription regulation</keyword>
<evidence type="ECO:0000259" key="4">
    <source>
        <dbReference type="PROSITE" id="PS51077"/>
    </source>
</evidence>
<proteinExistence type="predicted"/>
<accession>A0ABT8SZS1</accession>
<reference evidence="6" key="2">
    <citation type="submission" date="2023-07" db="EMBL/GenBank/DDBJ databases">
        <authorList>
            <person name="Sun H."/>
        </authorList>
    </citation>
    <scope>NUCLEOTIDE SEQUENCE</scope>
    <source>
        <strain evidence="6">05753</strain>
    </source>
</reference>
<evidence type="ECO:0000256" key="1">
    <source>
        <dbReference type="ARBA" id="ARBA00023015"/>
    </source>
</evidence>
<gene>
    <name evidence="6" type="ORF">Q2T52_13730</name>
</gene>
<dbReference type="RefSeq" id="WP_302077341.1">
    <property type="nucleotide sequence ID" value="NZ_JAUKWQ010000004.1"/>
</dbReference>
<keyword evidence="7" id="KW-1185">Reference proteome</keyword>
<evidence type="ECO:0000313" key="7">
    <source>
        <dbReference type="Proteomes" id="UP001169006"/>
    </source>
</evidence>
<comment type="caution">
    <text evidence="6">The sequence shown here is derived from an EMBL/GenBank/DDBJ whole genome shotgun (WGS) entry which is preliminary data.</text>
</comment>
<sequence>MIDRSSPEFVEALARGISVLEAFDAADPEMTLADLSRKLDMPIATVRRNVLTLEALGFIRRHNKHFLLAPRILSLGSSYLNAFGVEEAVMPELQRLTSLFGDAANMAVLDGMNVLYVAHISESRGVRRTASLGVTYPAFATSMGRVLLASLPPDDANGYFMDFNPVKLTDYTVTEEADLRDILADVRVKGYSITVDQLDYGITAIAVPVKDATGRTVCAINSSGYTPRLTSEELLQQRLPELRLAANRISQLFSRMPALLHSLTPAIGTLK</sequence>
<evidence type="ECO:0000256" key="3">
    <source>
        <dbReference type="ARBA" id="ARBA00023163"/>
    </source>
</evidence>
<dbReference type="Gene3D" id="3.30.450.40">
    <property type="match status" value="1"/>
</dbReference>
<evidence type="ECO:0000256" key="2">
    <source>
        <dbReference type="ARBA" id="ARBA00023125"/>
    </source>
</evidence>
<feature type="domain" description="IclR-ED" evidence="5">
    <location>
        <begin position="71"/>
        <end position="255"/>
    </location>
</feature>
<dbReference type="Proteomes" id="UP001169006">
    <property type="component" value="Unassembled WGS sequence"/>
</dbReference>
<dbReference type="PROSITE" id="PS51077">
    <property type="entry name" value="HTH_ICLR"/>
    <property type="match status" value="1"/>
</dbReference>
<feature type="domain" description="HTH iclR-type" evidence="4">
    <location>
        <begin position="10"/>
        <end position="70"/>
    </location>
</feature>
<dbReference type="PANTHER" id="PTHR30136">
    <property type="entry name" value="HELIX-TURN-HELIX TRANSCRIPTIONAL REGULATOR, ICLR FAMILY"/>
    <property type="match status" value="1"/>
</dbReference>
<protein>
    <submittedName>
        <fullName evidence="6">IclR family transcriptional regulator C-terminal domain-containing protein</fullName>
    </submittedName>
</protein>
<dbReference type="SUPFAM" id="SSF46785">
    <property type="entry name" value="Winged helix' DNA-binding domain"/>
    <property type="match status" value="1"/>
</dbReference>